<dbReference type="EMBL" id="MN515225">
    <property type="protein sequence ID" value="QMS80373.1"/>
    <property type="molecule type" value="mRNA"/>
</dbReference>
<keyword evidence="5 6" id="KW-0472">Membrane</keyword>
<evidence type="ECO:0000256" key="4">
    <source>
        <dbReference type="ARBA" id="ARBA00022989"/>
    </source>
</evidence>
<evidence type="ECO:0000256" key="1">
    <source>
        <dbReference type="ARBA" id="ARBA00004651"/>
    </source>
</evidence>
<dbReference type="InterPro" id="IPR013604">
    <property type="entry name" value="7TM_chemorcpt"/>
</dbReference>
<keyword evidence="7" id="KW-0675">Receptor</keyword>
<dbReference type="Pfam" id="PF08395">
    <property type="entry name" value="7tm_7"/>
    <property type="match status" value="1"/>
</dbReference>
<evidence type="ECO:0000313" key="7">
    <source>
        <dbReference type="EMBL" id="QMS80373.1"/>
    </source>
</evidence>
<organism evidence="7">
    <name type="scientific">Histia rhodope</name>
    <dbReference type="NCBI Taxonomy" id="1453155"/>
    <lineage>
        <taxon>Eukaryota</taxon>
        <taxon>Metazoa</taxon>
        <taxon>Ecdysozoa</taxon>
        <taxon>Arthropoda</taxon>
        <taxon>Hexapoda</taxon>
        <taxon>Insecta</taxon>
        <taxon>Pterygota</taxon>
        <taxon>Neoptera</taxon>
        <taxon>Endopterygota</taxon>
        <taxon>Lepidoptera</taxon>
        <taxon>Glossata</taxon>
        <taxon>Ditrysia</taxon>
        <taxon>Zygaenoidea</taxon>
        <taxon>Zygaenidae</taxon>
        <taxon>Chalcosiinae</taxon>
        <taxon>Histia</taxon>
    </lineage>
</organism>
<sequence>MSLICCFPKIMYILYGILKLYKARASALPIVVLGFGALQWGLMPCLPGAVMEFAYNEVEKIKKTLVHQCQYNKDELLREDIKEFIQYIDSRPYKYRILRMITVDMSLPIGLLKLCTTYFIVIIQFTHLFE</sequence>
<keyword evidence="4 6" id="KW-1133">Transmembrane helix</keyword>
<evidence type="ECO:0000256" key="3">
    <source>
        <dbReference type="ARBA" id="ARBA00022692"/>
    </source>
</evidence>
<dbReference type="AlphaFoldDB" id="A0A7G4KBY7"/>
<gene>
    <name evidence="7" type="primary">GR29</name>
</gene>
<evidence type="ECO:0000256" key="6">
    <source>
        <dbReference type="SAM" id="Phobius"/>
    </source>
</evidence>
<evidence type="ECO:0000256" key="5">
    <source>
        <dbReference type="ARBA" id="ARBA00023136"/>
    </source>
</evidence>
<comment type="subcellular location">
    <subcellularLocation>
        <location evidence="1">Cell membrane</location>
        <topology evidence="1">Multi-pass membrane protein</topology>
    </subcellularLocation>
</comment>
<dbReference type="GO" id="GO:0005886">
    <property type="term" value="C:plasma membrane"/>
    <property type="evidence" value="ECO:0007669"/>
    <property type="project" value="UniProtKB-SubCell"/>
</dbReference>
<reference evidence="7" key="1">
    <citation type="submission" date="2019-09" db="EMBL/GenBank/DDBJ databases">
        <authorList>
            <person name="Yang H."/>
        </authorList>
    </citation>
    <scope>NUCLEOTIDE SEQUENCE</scope>
</reference>
<protein>
    <submittedName>
        <fullName evidence="7">Gustatory receptor</fullName>
    </submittedName>
</protein>
<proteinExistence type="evidence at transcript level"/>
<feature type="transmembrane region" description="Helical" evidence="6">
    <location>
        <begin position="21"/>
        <end position="42"/>
    </location>
</feature>
<dbReference type="GO" id="GO:0050909">
    <property type="term" value="P:sensory perception of taste"/>
    <property type="evidence" value="ECO:0007669"/>
    <property type="project" value="InterPro"/>
</dbReference>
<keyword evidence="3 6" id="KW-0812">Transmembrane</keyword>
<evidence type="ECO:0000256" key="2">
    <source>
        <dbReference type="ARBA" id="ARBA00022475"/>
    </source>
</evidence>
<keyword evidence="2" id="KW-1003">Cell membrane</keyword>
<accession>A0A7G4KBY7</accession>
<feature type="transmembrane region" description="Helical" evidence="6">
    <location>
        <begin position="109"/>
        <end position="129"/>
    </location>
</feature>
<name>A0A7G4KBY7_9NEOP</name>